<dbReference type="EMBL" id="JACAZH010000035">
    <property type="protein sequence ID" value="KAF7337233.1"/>
    <property type="molecule type" value="Genomic_DNA"/>
</dbReference>
<gene>
    <name evidence="1" type="ORF">MSAN_02275700</name>
</gene>
<protein>
    <recommendedName>
        <fullName evidence="3">Protein kinase domain-containing protein</fullName>
    </recommendedName>
</protein>
<evidence type="ECO:0000313" key="2">
    <source>
        <dbReference type="Proteomes" id="UP000623467"/>
    </source>
</evidence>
<dbReference type="Proteomes" id="UP000623467">
    <property type="component" value="Unassembled WGS sequence"/>
</dbReference>
<sequence length="528" mass="60065">MNNAGSAAYAGAFFPQATGFNIRGGGFTSNITNNVYNPLPEQPSAFRTVLLGDINLIKEFKAMRSSPQSSLVGRRTPGASVRRVYTAKLEGRESGHMTVALYEGDGAENAWNQHLAKYEAIRHPNIMQLYGLLSTTRLRGMVFHDELIPYAQFLRRFEHSPILSTYIIAYCTTEFREAADYISCVFCVEPLIDYTVWVRPPTGELCLDLAPGAPGTSVGLARWWKIHVLRLENLSLETPDSENIVISSLREDQYHELCSGYPIAQSQYFQVSTEHPVGLGIFRWDSQYWTFTKITEPLQIFPEELHWYNSNYGRAPDELLPNSWIRYEFHRTHLLELKLEFSYEIQKAWLAQANHIFAELDEVTHAEDYGTSLTGCARSLFINRSTLATPVSPLARAIYSFVLPREFRTNTEPDANSYQWPACPAYWSLDPSGADRLSTEDAKSLGFPAIHIETSVVGKSWDHSVYEGLQRFHEGKGFDPEGREVARRLGCPLFEGLSNRVPFPARKFKHPWCQLKDAELCRELCHWL</sequence>
<name>A0A8H6X9P7_9AGAR</name>
<dbReference type="OrthoDB" id="3063557at2759"/>
<evidence type="ECO:0008006" key="3">
    <source>
        <dbReference type="Google" id="ProtNLM"/>
    </source>
</evidence>
<comment type="caution">
    <text evidence="1">The sequence shown here is derived from an EMBL/GenBank/DDBJ whole genome shotgun (WGS) entry which is preliminary data.</text>
</comment>
<evidence type="ECO:0000313" key="1">
    <source>
        <dbReference type="EMBL" id="KAF7337233.1"/>
    </source>
</evidence>
<accession>A0A8H6X9P7</accession>
<keyword evidence="2" id="KW-1185">Reference proteome</keyword>
<dbReference type="AlphaFoldDB" id="A0A8H6X9P7"/>
<reference evidence="1" key="1">
    <citation type="submission" date="2020-05" db="EMBL/GenBank/DDBJ databases">
        <title>Mycena genomes resolve the evolution of fungal bioluminescence.</title>
        <authorList>
            <person name="Tsai I.J."/>
        </authorList>
    </citation>
    <scope>NUCLEOTIDE SEQUENCE</scope>
    <source>
        <strain evidence="1">160909Yilan</strain>
    </source>
</reference>
<organism evidence="1 2">
    <name type="scientific">Mycena sanguinolenta</name>
    <dbReference type="NCBI Taxonomy" id="230812"/>
    <lineage>
        <taxon>Eukaryota</taxon>
        <taxon>Fungi</taxon>
        <taxon>Dikarya</taxon>
        <taxon>Basidiomycota</taxon>
        <taxon>Agaricomycotina</taxon>
        <taxon>Agaricomycetes</taxon>
        <taxon>Agaricomycetidae</taxon>
        <taxon>Agaricales</taxon>
        <taxon>Marasmiineae</taxon>
        <taxon>Mycenaceae</taxon>
        <taxon>Mycena</taxon>
    </lineage>
</organism>
<proteinExistence type="predicted"/>